<protein>
    <submittedName>
        <fullName evidence="3">Acyltransferase family protein</fullName>
        <ecNumber evidence="3">2.3.-.-</ecNumber>
    </submittedName>
</protein>
<dbReference type="PANTHER" id="PTHR23028">
    <property type="entry name" value="ACETYLTRANSFERASE"/>
    <property type="match status" value="1"/>
</dbReference>
<feature type="transmembrane region" description="Helical" evidence="1">
    <location>
        <begin position="330"/>
        <end position="351"/>
    </location>
</feature>
<accession>A0ABV8QMC8</accession>
<keyword evidence="1" id="KW-0812">Transmembrane</keyword>
<feature type="transmembrane region" description="Helical" evidence="1">
    <location>
        <begin position="226"/>
        <end position="245"/>
    </location>
</feature>
<feature type="transmembrane region" description="Helical" evidence="1">
    <location>
        <begin position="47"/>
        <end position="68"/>
    </location>
</feature>
<keyword evidence="3" id="KW-0808">Transferase</keyword>
<dbReference type="Proteomes" id="UP001595907">
    <property type="component" value="Unassembled WGS sequence"/>
</dbReference>
<feature type="transmembrane region" description="Helical" evidence="1">
    <location>
        <begin position="192"/>
        <end position="214"/>
    </location>
</feature>
<feature type="transmembrane region" description="Helical" evidence="1">
    <location>
        <begin position="161"/>
        <end position="180"/>
    </location>
</feature>
<evidence type="ECO:0000256" key="1">
    <source>
        <dbReference type="SAM" id="Phobius"/>
    </source>
</evidence>
<dbReference type="PANTHER" id="PTHR23028:SF53">
    <property type="entry name" value="ACYL_TRANSF_3 DOMAIN-CONTAINING PROTEIN"/>
    <property type="match status" value="1"/>
</dbReference>
<feature type="transmembrane region" description="Helical" evidence="1">
    <location>
        <begin position="127"/>
        <end position="149"/>
    </location>
</feature>
<sequence length="361" mass="41611">MLASSKRLGVIDGWRAIACMGVLYIHVMGLLQQPTCFIAGIDVFKVLSIWGNGVHLFFVISGFCFYWVMHGKQQWDIAALIGFWKKRLLRIAPAFYVACMVYALVYFKTINSAVLFKLACNFLFIQPYVHGAEIAGIFWSLSVEWFFYIGLPFVFMAIKKWGYRIMLGPLLLLFILLNLAHYKGLLYNNDFAWYYTIMGNFGHFVWGIIIGRLYQTSKATTWPFKSWVGFIVGLVIAYMGKVFYYSAWVTKMGTFGFLFETIGPLLMTFGFAYMILVSLQHPTIGKIIGNKYLAFVGKISFSFYLWHALLLDVCFGVFQQYLPNGPLQLVSLYILTTLVIIPISYLSYWLLESFYFRLQKS</sequence>
<dbReference type="RefSeq" id="WP_379705327.1">
    <property type="nucleotide sequence ID" value="NZ_JBHSCZ010000001.1"/>
</dbReference>
<feature type="transmembrane region" description="Helical" evidence="1">
    <location>
        <begin position="88"/>
        <end position="107"/>
    </location>
</feature>
<keyword evidence="4" id="KW-1185">Reference proteome</keyword>
<feature type="transmembrane region" description="Helical" evidence="1">
    <location>
        <begin position="257"/>
        <end position="280"/>
    </location>
</feature>
<dbReference type="Pfam" id="PF01757">
    <property type="entry name" value="Acyl_transf_3"/>
    <property type="match status" value="1"/>
</dbReference>
<keyword evidence="1" id="KW-1133">Transmembrane helix</keyword>
<gene>
    <name evidence="3" type="ORF">ACFOWM_00185</name>
</gene>
<dbReference type="EC" id="2.3.-.-" evidence="3"/>
<name>A0ABV8QMC8_9BACT</name>
<keyword evidence="1" id="KW-0472">Membrane</keyword>
<dbReference type="InterPro" id="IPR050879">
    <property type="entry name" value="Acyltransferase_3"/>
</dbReference>
<feature type="transmembrane region" description="Helical" evidence="1">
    <location>
        <begin position="292"/>
        <end position="318"/>
    </location>
</feature>
<evidence type="ECO:0000313" key="3">
    <source>
        <dbReference type="EMBL" id="MFC4261279.1"/>
    </source>
</evidence>
<comment type="caution">
    <text evidence="3">The sequence shown here is derived from an EMBL/GenBank/DDBJ whole genome shotgun (WGS) entry which is preliminary data.</text>
</comment>
<dbReference type="EMBL" id="JBHSCZ010000001">
    <property type="protein sequence ID" value="MFC4261279.1"/>
    <property type="molecule type" value="Genomic_DNA"/>
</dbReference>
<keyword evidence="3" id="KW-0012">Acyltransferase</keyword>
<dbReference type="GO" id="GO:0016746">
    <property type="term" value="F:acyltransferase activity"/>
    <property type="evidence" value="ECO:0007669"/>
    <property type="project" value="UniProtKB-KW"/>
</dbReference>
<dbReference type="InterPro" id="IPR002656">
    <property type="entry name" value="Acyl_transf_3_dom"/>
</dbReference>
<evidence type="ECO:0000313" key="4">
    <source>
        <dbReference type="Proteomes" id="UP001595907"/>
    </source>
</evidence>
<proteinExistence type="predicted"/>
<evidence type="ECO:0000259" key="2">
    <source>
        <dbReference type="Pfam" id="PF01757"/>
    </source>
</evidence>
<feature type="domain" description="Acyltransferase 3" evidence="2">
    <location>
        <begin position="11"/>
        <end position="344"/>
    </location>
</feature>
<reference evidence="4" key="1">
    <citation type="journal article" date="2019" name="Int. J. Syst. Evol. Microbiol.">
        <title>The Global Catalogue of Microorganisms (GCM) 10K type strain sequencing project: providing services to taxonomists for standard genome sequencing and annotation.</title>
        <authorList>
            <consortium name="The Broad Institute Genomics Platform"/>
            <consortium name="The Broad Institute Genome Sequencing Center for Infectious Disease"/>
            <person name="Wu L."/>
            <person name="Ma J."/>
        </authorList>
    </citation>
    <scope>NUCLEOTIDE SEQUENCE [LARGE SCALE GENOMIC DNA]</scope>
    <source>
        <strain evidence="4">CECT 8289</strain>
    </source>
</reference>
<organism evidence="3 4">
    <name type="scientific">Ferruginibacter yonginensis</name>
    <dbReference type="NCBI Taxonomy" id="1310416"/>
    <lineage>
        <taxon>Bacteria</taxon>
        <taxon>Pseudomonadati</taxon>
        <taxon>Bacteroidota</taxon>
        <taxon>Chitinophagia</taxon>
        <taxon>Chitinophagales</taxon>
        <taxon>Chitinophagaceae</taxon>
        <taxon>Ferruginibacter</taxon>
    </lineage>
</organism>